<gene>
    <name evidence="1" type="ORF">BWK62_14685</name>
</gene>
<accession>A0A246G7A7</accession>
<protein>
    <submittedName>
        <fullName evidence="1">Uncharacterized protein</fullName>
    </submittedName>
</protein>
<dbReference type="AlphaFoldDB" id="A0A246G7A7"/>
<dbReference type="OrthoDB" id="1375276at2"/>
<dbReference type="EMBL" id="MTCY01000080">
    <property type="protein sequence ID" value="OWP74269.1"/>
    <property type="molecule type" value="Genomic_DNA"/>
</dbReference>
<name>A0A246G7A7_9FLAO</name>
<organism evidence="1 2">
    <name type="scientific">Flavobacterium columnare</name>
    <dbReference type="NCBI Taxonomy" id="996"/>
    <lineage>
        <taxon>Bacteria</taxon>
        <taxon>Pseudomonadati</taxon>
        <taxon>Bacteroidota</taxon>
        <taxon>Flavobacteriia</taxon>
        <taxon>Flavobacteriales</taxon>
        <taxon>Flavobacteriaceae</taxon>
        <taxon>Flavobacterium</taxon>
    </lineage>
</organism>
<evidence type="ECO:0000313" key="2">
    <source>
        <dbReference type="Proteomes" id="UP000198034"/>
    </source>
</evidence>
<reference evidence="1 2" key="1">
    <citation type="journal article" date="2017" name="Infect. Genet. Evol.">
        <title>Comparative genome analysis of fish pathogen Flavobacterium columnare reveals extensive sequence diversity within the species.</title>
        <authorList>
            <person name="Kayansamruaj P."/>
            <person name="Dong H.T."/>
            <person name="Hirono I."/>
            <person name="Kondo H."/>
            <person name="Senapin S."/>
            <person name="Rodkhum C."/>
        </authorList>
    </citation>
    <scope>NUCLEOTIDE SEQUENCE [LARGE SCALE GENOMIC DNA]</scope>
    <source>
        <strain evidence="1 2">1214</strain>
    </source>
</reference>
<evidence type="ECO:0000313" key="1">
    <source>
        <dbReference type="EMBL" id="OWP74269.1"/>
    </source>
</evidence>
<comment type="caution">
    <text evidence="1">The sequence shown here is derived from an EMBL/GenBank/DDBJ whole genome shotgun (WGS) entry which is preliminary data.</text>
</comment>
<proteinExistence type="predicted"/>
<sequence length="204" mass="24646">MESTIQQILTDLDEIYPYNNKIDFNIVYTKIKGLSTSQKLTLLENLFNKFDIGFNNSTCLSIPELWSDFEIDDWKTLILKMFPRKTKYIKDDLREINTGNYFDIVLLNRIIGISPFTFIFENKDIDNEDKKNFYQYVKYYGNTYFYNKERELIEDIVNYYELDVFKKIVLTKEKLKTDLVFLQWYNHEEVCNLFKNFDTESLTM</sequence>
<dbReference type="Proteomes" id="UP000198034">
    <property type="component" value="Unassembled WGS sequence"/>
</dbReference>